<organism evidence="1 2">
    <name type="scientific">Prosthecochloris marina</name>
    <dbReference type="NCBI Taxonomy" id="2017681"/>
    <lineage>
        <taxon>Bacteria</taxon>
        <taxon>Pseudomonadati</taxon>
        <taxon>Chlorobiota</taxon>
        <taxon>Chlorobiia</taxon>
        <taxon>Chlorobiales</taxon>
        <taxon>Chlorobiaceae</taxon>
        <taxon>Prosthecochloris</taxon>
    </lineage>
</organism>
<dbReference type="Proteomes" id="UP000246278">
    <property type="component" value="Unassembled WGS sequence"/>
</dbReference>
<gene>
    <name evidence="1" type="ORF">CR164_00965</name>
</gene>
<protein>
    <submittedName>
        <fullName evidence="1">Uncharacterized protein</fullName>
    </submittedName>
</protein>
<proteinExistence type="predicted"/>
<comment type="caution">
    <text evidence="1">The sequence shown here is derived from an EMBL/GenBank/DDBJ whole genome shotgun (WGS) entry which is preliminary data.</text>
</comment>
<dbReference type="EMBL" id="PDNZ01000001">
    <property type="protein sequence ID" value="PWW83162.1"/>
    <property type="molecule type" value="Genomic_DNA"/>
</dbReference>
<name>A0A317T8Z4_9CHLB</name>
<evidence type="ECO:0000313" key="1">
    <source>
        <dbReference type="EMBL" id="PWW83162.1"/>
    </source>
</evidence>
<accession>A0A317T8Z4</accession>
<evidence type="ECO:0000313" key="2">
    <source>
        <dbReference type="Proteomes" id="UP000246278"/>
    </source>
</evidence>
<sequence>MKYQPRHRSGTSHPLPVRWAGVLTEYMHRAAIFKDTLENHINNQSKEIHDIISRDMRDQTGVVL</sequence>
<reference evidence="2" key="1">
    <citation type="submission" date="2017-10" db="EMBL/GenBank/DDBJ databases">
        <authorList>
            <person name="Gaisin V.A."/>
            <person name="Rysina M.S."/>
            <person name="Grouzdev D.S."/>
        </authorList>
    </citation>
    <scope>NUCLEOTIDE SEQUENCE [LARGE SCALE GENOMIC DNA]</scope>
    <source>
        <strain evidence="2">V1</strain>
    </source>
</reference>
<dbReference type="AlphaFoldDB" id="A0A317T8Z4"/>
<keyword evidence="2" id="KW-1185">Reference proteome</keyword>